<feature type="non-terminal residue" evidence="2">
    <location>
        <position position="110"/>
    </location>
</feature>
<name>X6LQQ8_RETFI</name>
<dbReference type="InterPro" id="IPR051425">
    <property type="entry name" value="Formin_Homology"/>
</dbReference>
<feature type="non-terminal residue" evidence="2">
    <location>
        <position position="1"/>
    </location>
</feature>
<comment type="caution">
    <text evidence="2">The sequence shown here is derived from an EMBL/GenBank/DDBJ whole genome shotgun (WGS) entry which is preliminary data.</text>
</comment>
<proteinExistence type="predicted"/>
<dbReference type="EMBL" id="ASPP01031190">
    <property type="protein sequence ID" value="ETO03944.1"/>
    <property type="molecule type" value="Genomic_DNA"/>
</dbReference>
<accession>X6LQQ8</accession>
<feature type="domain" description="FH2" evidence="1">
    <location>
        <begin position="1"/>
        <end position="110"/>
    </location>
</feature>
<dbReference type="Proteomes" id="UP000023152">
    <property type="component" value="Unassembled WGS sequence"/>
</dbReference>
<sequence>FEPRVNHIRERIQLVENALQKLRTSENLRQMLEVILAVGNFLNYGTARGNAYGFHLDPALDMIDGLKANDKSMSLLVFVIEQMHTACPDALKWIDEFELLADASKGIYIY</sequence>
<dbReference type="PANTHER" id="PTHR45725:SF1">
    <property type="entry name" value="DISHEVELLED ASSOCIATED ACTIVATOR OF MORPHOGENESIS, ISOFORM D"/>
    <property type="match status" value="1"/>
</dbReference>
<organism evidence="2 3">
    <name type="scientific">Reticulomyxa filosa</name>
    <dbReference type="NCBI Taxonomy" id="46433"/>
    <lineage>
        <taxon>Eukaryota</taxon>
        <taxon>Sar</taxon>
        <taxon>Rhizaria</taxon>
        <taxon>Retaria</taxon>
        <taxon>Foraminifera</taxon>
        <taxon>Monothalamids</taxon>
        <taxon>Reticulomyxidae</taxon>
        <taxon>Reticulomyxa</taxon>
    </lineage>
</organism>
<dbReference type="AlphaFoldDB" id="X6LQQ8"/>
<dbReference type="Gene3D" id="1.20.58.2220">
    <property type="entry name" value="Formin, FH2 domain"/>
    <property type="match status" value="1"/>
</dbReference>
<protein>
    <submittedName>
        <fullName evidence="2">Actin binding protein</fullName>
    </submittedName>
</protein>
<evidence type="ECO:0000259" key="1">
    <source>
        <dbReference type="PROSITE" id="PS51444"/>
    </source>
</evidence>
<reference evidence="2 3" key="1">
    <citation type="journal article" date="2013" name="Curr. Biol.">
        <title>The Genome of the Foraminiferan Reticulomyxa filosa.</title>
        <authorList>
            <person name="Glockner G."/>
            <person name="Hulsmann N."/>
            <person name="Schleicher M."/>
            <person name="Noegel A.A."/>
            <person name="Eichinger L."/>
            <person name="Gallinger C."/>
            <person name="Pawlowski J."/>
            <person name="Sierra R."/>
            <person name="Euteneuer U."/>
            <person name="Pillet L."/>
            <person name="Moustafa A."/>
            <person name="Platzer M."/>
            <person name="Groth M."/>
            <person name="Szafranski K."/>
            <person name="Schliwa M."/>
        </authorList>
    </citation>
    <scope>NUCLEOTIDE SEQUENCE [LARGE SCALE GENOMIC DNA]</scope>
</reference>
<dbReference type="PROSITE" id="PS51444">
    <property type="entry name" value="FH2"/>
    <property type="match status" value="1"/>
</dbReference>
<keyword evidence="3" id="KW-1185">Reference proteome</keyword>
<evidence type="ECO:0000313" key="3">
    <source>
        <dbReference type="Proteomes" id="UP000023152"/>
    </source>
</evidence>
<dbReference type="PANTHER" id="PTHR45725">
    <property type="entry name" value="FORMIN HOMOLOGY 2 FAMILY MEMBER"/>
    <property type="match status" value="1"/>
</dbReference>
<dbReference type="Pfam" id="PF02181">
    <property type="entry name" value="FH2"/>
    <property type="match status" value="1"/>
</dbReference>
<evidence type="ECO:0000313" key="2">
    <source>
        <dbReference type="EMBL" id="ETO03944.1"/>
    </source>
</evidence>
<dbReference type="SUPFAM" id="SSF101447">
    <property type="entry name" value="Formin homology 2 domain (FH2 domain)"/>
    <property type="match status" value="1"/>
</dbReference>
<dbReference type="InterPro" id="IPR015425">
    <property type="entry name" value="FH2_Formin"/>
</dbReference>
<gene>
    <name evidence="2" type="ORF">RFI_33458</name>
</gene>
<dbReference type="InterPro" id="IPR042201">
    <property type="entry name" value="FH2_Formin_sf"/>
</dbReference>
<dbReference type="OrthoDB" id="1668162at2759"/>